<feature type="region of interest" description="Disordered" evidence="1">
    <location>
        <begin position="86"/>
        <end position="139"/>
    </location>
</feature>
<dbReference type="OrthoDB" id="6245032at2759"/>
<reference evidence="2 3" key="2">
    <citation type="submission" date="2018-11" db="EMBL/GenBank/DDBJ databases">
        <authorList>
            <consortium name="Pathogen Informatics"/>
        </authorList>
    </citation>
    <scope>NUCLEOTIDE SEQUENCE [LARGE SCALE GENOMIC DNA]</scope>
</reference>
<evidence type="ECO:0000313" key="2">
    <source>
        <dbReference type="EMBL" id="VDL57548.1"/>
    </source>
</evidence>
<sequence>MSTSDKEITCIDSILKQIQEDEEYINSLYQFIQDGFVKCWKKVPMAEVRQFDEIDVSADTISEIEKALAKADIAYEKFVNSKQSKSSSRKIKQKNQSTIKSENFSSVQSSQKAKTKSQSLGSLPKTSNTKSISTATINPIRQGRVHSEAVILRKRAKSWLPKVSGSFQESAKRSLKSQSVSEQTELSPCIYNSNKSNSSITLELNETTLKRVKDVVALSRSMETYAEEALISFKDQTAQKDFLNYCENLLYHDPSNVELPRHFFSHNLPELTLLFDQFTKIYEVIDWSIATPRQHHWRCSMLKNFSALFNIAESFKPIVIERSETFNTISHDKISDETFPSLETLWKAYVCTGRELPSSYADPPVEIPSRRCRLALGSAIFPNTPKSRQDFEEMLDFWVEIFHLQRRLQILEFVEKQLPHWLRFIANQPSSKLFSPVFANFSEKASTLRLLCQIACDCFPVAVVSK</sequence>
<proteinExistence type="predicted"/>
<evidence type="ECO:0000313" key="4">
    <source>
        <dbReference type="WBParaSite" id="HDID_0000523201-mRNA-1"/>
    </source>
</evidence>
<name>A0A0R3SJW7_HYMDI</name>
<reference evidence="4" key="1">
    <citation type="submission" date="2017-02" db="UniProtKB">
        <authorList>
            <consortium name="WormBaseParasite"/>
        </authorList>
    </citation>
    <scope>IDENTIFICATION</scope>
</reference>
<evidence type="ECO:0000313" key="3">
    <source>
        <dbReference type="Proteomes" id="UP000274504"/>
    </source>
</evidence>
<feature type="compositionally biased region" description="Low complexity" evidence="1">
    <location>
        <begin position="105"/>
        <end position="119"/>
    </location>
</feature>
<organism evidence="4">
    <name type="scientific">Hymenolepis diminuta</name>
    <name type="common">Rat tapeworm</name>
    <dbReference type="NCBI Taxonomy" id="6216"/>
    <lineage>
        <taxon>Eukaryota</taxon>
        <taxon>Metazoa</taxon>
        <taxon>Spiralia</taxon>
        <taxon>Lophotrochozoa</taxon>
        <taxon>Platyhelminthes</taxon>
        <taxon>Cestoda</taxon>
        <taxon>Eucestoda</taxon>
        <taxon>Cyclophyllidea</taxon>
        <taxon>Hymenolepididae</taxon>
        <taxon>Hymenolepis</taxon>
    </lineage>
</organism>
<dbReference type="WBParaSite" id="HDID_0000523201-mRNA-1">
    <property type="protein sequence ID" value="HDID_0000523201-mRNA-1"/>
    <property type="gene ID" value="HDID_0000523201"/>
</dbReference>
<dbReference type="EMBL" id="UYSG01002503">
    <property type="protein sequence ID" value="VDL57548.1"/>
    <property type="molecule type" value="Genomic_DNA"/>
</dbReference>
<accession>A0A0R3SJW7</accession>
<dbReference type="AlphaFoldDB" id="A0A0R3SJW7"/>
<evidence type="ECO:0000256" key="1">
    <source>
        <dbReference type="SAM" id="MobiDB-lite"/>
    </source>
</evidence>
<dbReference type="Proteomes" id="UP000274504">
    <property type="component" value="Unassembled WGS sequence"/>
</dbReference>
<gene>
    <name evidence="2" type="ORF">HDID_LOCUS5230</name>
</gene>
<feature type="compositionally biased region" description="Polar residues" evidence="1">
    <location>
        <begin position="120"/>
        <end position="139"/>
    </location>
</feature>
<protein>
    <submittedName>
        <fullName evidence="2 4">Uncharacterized protein</fullName>
    </submittedName>
</protein>